<dbReference type="PANTHER" id="PTHR36933:SF1">
    <property type="entry name" value="SLL0788 PROTEIN"/>
    <property type="match status" value="1"/>
</dbReference>
<dbReference type="EMBL" id="RKQZ01000001">
    <property type="protein sequence ID" value="RPF23318.1"/>
    <property type="molecule type" value="Genomic_DNA"/>
</dbReference>
<dbReference type="Proteomes" id="UP000280501">
    <property type="component" value="Unassembled WGS sequence"/>
</dbReference>
<keyword evidence="1" id="KW-0812">Transmembrane</keyword>
<evidence type="ECO:0000313" key="4">
    <source>
        <dbReference type="Proteomes" id="UP000280501"/>
    </source>
</evidence>
<reference evidence="3 4" key="1">
    <citation type="submission" date="2018-11" db="EMBL/GenBank/DDBJ databases">
        <title>Sequencing the genomes of 1000 actinobacteria strains.</title>
        <authorList>
            <person name="Klenk H.-P."/>
        </authorList>
    </citation>
    <scope>NUCLEOTIDE SEQUENCE [LARGE SCALE GENOMIC DNA]</scope>
    <source>
        <strain evidence="3 4">DSM 15700</strain>
    </source>
</reference>
<evidence type="ECO:0000259" key="2">
    <source>
        <dbReference type="Pfam" id="PF03713"/>
    </source>
</evidence>
<dbReference type="OrthoDB" id="5143243at2"/>
<dbReference type="Gene3D" id="1.20.1260.10">
    <property type="match status" value="1"/>
</dbReference>
<accession>A0A3N4ZBQ9</accession>
<dbReference type="RefSeq" id="WP_123816112.1">
    <property type="nucleotide sequence ID" value="NZ_RKQZ01000001.1"/>
</dbReference>
<dbReference type="PANTHER" id="PTHR36933">
    <property type="entry name" value="SLL0788 PROTEIN"/>
    <property type="match status" value="1"/>
</dbReference>
<dbReference type="AlphaFoldDB" id="A0A3N4ZBQ9"/>
<gene>
    <name evidence="3" type="ORF">EDD34_4003</name>
</gene>
<feature type="domain" description="DUF305" evidence="2">
    <location>
        <begin position="59"/>
        <end position="236"/>
    </location>
</feature>
<sequence length="239" mass="24756">MSLGDLPPDPPSGTYALRRRLRVMGAILAGGIAAALALAYWLGVAVPARQAADGYNDTDRVYAQVMAEHNAQAVELAALAPNRSENARVLELTHDVGTASAEQTAALAGWLRDRTVPVPGSATTALALFEAGGLDGSGDDADGDGSGPRAPAGLTHVHGTETDHGMLTPEQITQMARLDGAEFDAALVGALIEHHYGGLQPADEAIAGGMDPDAIALATAERQRIRGEVEELRELLGQL</sequence>
<dbReference type="InterPro" id="IPR005183">
    <property type="entry name" value="DUF305_CopM-like"/>
</dbReference>
<protein>
    <submittedName>
        <fullName evidence="3">Uncharacterized protein (DUF305 family)</fullName>
    </submittedName>
</protein>
<evidence type="ECO:0000256" key="1">
    <source>
        <dbReference type="SAM" id="Phobius"/>
    </source>
</evidence>
<feature type="transmembrane region" description="Helical" evidence="1">
    <location>
        <begin position="21"/>
        <end position="42"/>
    </location>
</feature>
<evidence type="ECO:0000313" key="3">
    <source>
        <dbReference type="EMBL" id="RPF23318.1"/>
    </source>
</evidence>
<keyword evidence="1" id="KW-0472">Membrane</keyword>
<organism evidence="3 4">
    <name type="scientific">Myceligenerans xiligouense</name>
    <dbReference type="NCBI Taxonomy" id="253184"/>
    <lineage>
        <taxon>Bacteria</taxon>
        <taxon>Bacillati</taxon>
        <taxon>Actinomycetota</taxon>
        <taxon>Actinomycetes</taxon>
        <taxon>Micrococcales</taxon>
        <taxon>Promicromonosporaceae</taxon>
        <taxon>Myceligenerans</taxon>
    </lineage>
</organism>
<keyword evidence="1" id="KW-1133">Transmembrane helix</keyword>
<dbReference type="Pfam" id="PF03713">
    <property type="entry name" value="DUF305"/>
    <property type="match status" value="1"/>
</dbReference>
<dbReference type="InterPro" id="IPR012347">
    <property type="entry name" value="Ferritin-like"/>
</dbReference>
<proteinExistence type="predicted"/>
<name>A0A3N4ZBQ9_9MICO</name>
<keyword evidence="4" id="KW-1185">Reference proteome</keyword>
<comment type="caution">
    <text evidence="3">The sequence shown here is derived from an EMBL/GenBank/DDBJ whole genome shotgun (WGS) entry which is preliminary data.</text>
</comment>